<dbReference type="Proteomes" id="UP000053257">
    <property type="component" value="Unassembled WGS sequence"/>
</dbReference>
<evidence type="ECO:0000313" key="1">
    <source>
        <dbReference type="EMBL" id="KIP08871.1"/>
    </source>
</evidence>
<dbReference type="EMBL" id="KN840473">
    <property type="protein sequence ID" value="KIP08871.1"/>
    <property type="molecule type" value="Genomic_DNA"/>
</dbReference>
<dbReference type="HOGENOM" id="CLU_2813259_0_0_1"/>
<organism evidence="1 2">
    <name type="scientific">Phlebiopsis gigantea (strain 11061_1 CR5-6)</name>
    <name type="common">White-rot fungus</name>
    <name type="synonym">Peniophora gigantea</name>
    <dbReference type="NCBI Taxonomy" id="745531"/>
    <lineage>
        <taxon>Eukaryota</taxon>
        <taxon>Fungi</taxon>
        <taxon>Dikarya</taxon>
        <taxon>Basidiomycota</taxon>
        <taxon>Agaricomycotina</taxon>
        <taxon>Agaricomycetes</taxon>
        <taxon>Polyporales</taxon>
        <taxon>Phanerochaetaceae</taxon>
        <taxon>Phlebiopsis</taxon>
    </lineage>
</organism>
<protein>
    <submittedName>
        <fullName evidence="1">Uncharacterized protein</fullName>
    </submittedName>
</protein>
<keyword evidence="2" id="KW-1185">Reference proteome</keyword>
<reference evidence="1 2" key="1">
    <citation type="journal article" date="2014" name="PLoS Genet.">
        <title>Analysis of the Phlebiopsis gigantea genome, transcriptome and secretome provides insight into its pioneer colonization strategies of wood.</title>
        <authorList>
            <person name="Hori C."/>
            <person name="Ishida T."/>
            <person name="Igarashi K."/>
            <person name="Samejima M."/>
            <person name="Suzuki H."/>
            <person name="Master E."/>
            <person name="Ferreira P."/>
            <person name="Ruiz-Duenas F.J."/>
            <person name="Held B."/>
            <person name="Canessa P."/>
            <person name="Larrondo L.F."/>
            <person name="Schmoll M."/>
            <person name="Druzhinina I.S."/>
            <person name="Kubicek C.P."/>
            <person name="Gaskell J.A."/>
            <person name="Kersten P."/>
            <person name="St John F."/>
            <person name="Glasner J."/>
            <person name="Sabat G."/>
            <person name="Splinter BonDurant S."/>
            <person name="Syed K."/>
            <person name="Yadav J."/>
            <person name="Mgbeahuruike A.C."/>
            <person name="Kovalchuk A."/>
            <person name="Asiegbu F.O."/>
            <person name="Lackner G."/>
            <person name="Hoffmeister D."/>
            <person name="Rencoret J."/>
            <person name="Gutierrez A."/>
            <person name="Sun H."/>
            <person name="Lindquist E."/>
            <person name="Barry K."/>
            <person name="Riley R."/>
            <person name="Grigoriev I.V."/>
            <person name="Henrissat B."/>
            <person name="Kues U."/>
            <person name="Berka R.M."/>
            <person name="Martinez A.T."/>
            <person name="Covert S.F."/>
            <person name="Blanchette R.A."/>
            <person name="Cullen D."/>
        </authorList>
    </citation>
    <scope>NUCLEOTIDE SEQUENCE [LARGE SCALE GENOMIC DNA]</scope>
    <source>
        <strain evidence="1 2">11061_1 CR5-6</strain>
    </source>
</reference>
<sequence length="67" mass="7372">MRASGCASSSVYLLMFNIGASVSTLSLEFTTQFSFLLAMRHPTISICALPLRRPDKRVSGPLRSHQD</sequence>
<proteinExistence type="predicted"/>
<gene>
    <name evidence="1" type="ORF">PHLGIDRAFT_357628</name>
</gene>
<dbReference type="AlphaFoldDB" id="A0A0C3S1C7"/>
<accession>A0A0C3S1C7</accession>
<name>A0A0C3S1C7_PHLG1</name>
<evidence type="ECO:0000313" key="2">
    <source>
        <dbReference type="Proteomes" id="UP000053257"/>
    </source>
</evidence>